<evidence type="ECO:0000313" key="2">
    <source>
        <dbReference type="Proteomes" id="UP000814033"/>
    </source>
</evidence>
<gene>
    <name evidence="1" type="ORF">FA95DRAFT_1578555</name>
</gene>
<proteinExistence type="predicted"/>
<evidence type="ECO:0000313" key="1">
    <source>
        <dbReference type="EMBL" id="KAI0037853.1"/>
    </source>
</evidence>
<dbReference type="Proteomes" id="UP000814033">
    <property type="component" value="Unassembled WGS sequence"/>
</dbReference>
<accession>A0ACB8R227</accession>
<dbReference type="EMBL" id="MU276689">
    <property type="protein sequence ID" value="KAI0037853.1"/>
    <property type="molecule type" value="Genomic_DNA"/>
</dbReference>
<keyword evidence="2" id="KW-1185">Reference proteome</keyword>
<sequence length="159" mass="17902">MPTARILLADVWCTTALSSNGNNIVAIWEQSGVSHPSLVCFQYASHLVDRARFRSPYPDFQWRGDLFVMHQTRRYCFAAMDGHRLDGLGDVGISEVSEAFLNTEVSETFFNNKTSRAFRSPMSTFPLIRMASSNPLTFRMKRLLHGKTSPIILDAAGVR</sequence>
<name>A0ACB8R227_9AGAM</name>
<reference evidence="1" key="2">
    <citation type="journal article" date="2022" name="New Phytol.">
        <title>Evolutionary transition to the ectomycorrhizal habit in the genomes of a hyperdiverse lineage of mushroom-forming fungi.</title>
        <authorList>
            <person name="Looney B."/>
            <person name="Miyauchi S."/>
            <person name="Morin E."/>
            <person name="Drula E."/>
            <person name="Courty P.E."/>
            <person name="Kohler A."/>
            <person name="Kuo A."/>
            <person name="LaButti K."/>
            <person name="Pangilinan J."/>
            <person name="Lipzen A."/>
            <person name="Riley R."/>
            <person name="Andreopoulos W."/>
            <person name="He G."/>
            <person name="Johnson J."/>
            <person name="Nolan M."/>
            <person name="Tritt A."/>
            <person name="Barry K.W."/>
            <person name="Grigoriev I.V."/>
            <person name="Nagy L.G."/>
            <person name="Hibbett D."/>
            <person name="Henrissat B."/>
            <person name="Matheny P.B."/>
            <person name="Labbe J."/>
            <person name="Martin F.M."/>
        </authorList>
    </citation>
    <scope>NUCLEOTIDE SEQUENCE</scope>
    <source>
        <strain evidence="1">FP105234-sp</strain>
    </source>
</reference>
<reference evidence="1" key="1">
    <citation type="submission" date="2021-02" db="EMBL/GenBank/DDBJ databases">
        <authorList>
            <consortium name="DOE Joint Genome Institute"/>
            <person name="Ahrendt S."/>
            <person name="Looney B.P."/>
            <person name="Miyauchi S."/>
            <person name="Morin E."/>
            <person name="Drula E."/>
            <person name="Courty P.E."/>
            <person name="Chicoki N."/>
            <person name="Fauchery L."/>
            <person name="Kohler A."/>
            <person name="Kuo A."/>
            <person name="Labutti K."/>
            <person name="Pangilinan J."/>
            <person name="Lipzen A."/>
            <person name="Riley R."/>
            <person name="Andreopoulos W."/>
            <person name="He G."/>
            <person name="Johnson J."/>
            <person name="Barry K.W."/>
            <person name="Grigoriev I.V."/>
            <person name="Nagy L."/>
            <person name="Hibbett D."/>
            <person name="Henrissat B."/>
            <person name="Matheny P.B."/>
            <person name="Labbe J."/>
            <person name="Martin F."/>
        </authorList>
    </citation>
    <scope>NUCLEOTIDE SEQUENCE</scope>
    <source>
        <strain evidence="1">FP105234-sp</strain>
    </source>
</reference>
<comment type="caution">
    <text evidence="1">The sequence shown here is derived from an EMBL/GenBank/DDBJ whole genome shotgun (WGS) entry which is preliminary data.</text>
</comment>
<protein>
    <submittedName>
        <fullName evidence="1">Uncharacterized protein</fullName>
    </submittedName>
</protein>
<organism evidence="1 2">
    <name type="scientific">Auriscalpium vulgare</name>
    <dbReference type="NCBI Taxonomy" id="40419"/>
    <lineage>
        <taxon>Eukaryota</taxon>
        <taxon>Fungi</taxon>
        <taxon>Dikarya</taxon>
        <taxon>Basidiomycota</taxon>
        <taxon>Agaricomycotina</taxon>
        <taxon>Agaricomycetes</taxon>
        <taxon>Russulales</taxon>
        <taxon>Auriscalpiaceae</taxon>
        <taxon>Auriscalpium</taxon>
    </lineage>
</organism>